<evidence type="ECO:0000256" key="5">
    <source>
        <dbReference type="ARBA" id="ARBA00022989"/>
    </source>
</evidence>
<accession>A0A381UNB9</accession>
<organism evidence="9">
    <name type="scientific">marine metagenome</name>
    <dbReference type="NCBI Taxonomy" id="408172"/>
    <lineage>
        <taxon>unclassified sequences</taxon>
        <taxon>metagenomes</taxon>
        <taxon>ecological metagenomes</taxon>
    </lineage>
</organism>
<feature type="transmembrane region" description="Helical" evidence="7">
    <location>
        <begin position="140"/>
        <end position="162"/>
    </location>
</feature>
<dbReference type="PANTHER" id="PTHR30465">
    <property type="entry name" value="INNER MEMBRANE ABC TRANSPORTER"/>
    <property type="match status" value="1"/>
</dbReference>
<evidence type="ECO:0000259" key="8">
    <source>
        <dbReference type="PROSITE" id="PS50928"/>
    </source>
</evidence>
<evidence type="ECO:0000256" key="7">
    <source>
        <dbReference type="SAM" id="Phobius"/>
    </source>
</evidence>
<dbReference type="Gene3D" id="1.10.3720.10">
    <property type="entry name" value="MetI-like"/>
    <property type="match status" value="1"/>
</dbReference>
<feature type="transmembrane region" description="Helical" evidence="7">
    <location>
        <begin position="190"/>
        <end position="212"/>
    </location>
</feature>
<feature type="domain" description="ABC transmembrane type-1" evidence="8">
    <location>
        <begin position="101"/>
        <end position="312"/>
    </location>
</feature>
<reference evidence="9" key="1">
    <citation type="submission" date="2018-05" db="EMBL/GenBank/DDBJ databases">
        <authorList>
            <person name="Lanie J.A."/>
            <person name="Ng W.-L."/>
            <person name="Kazmierczak K.M."/>
            <person name="Andrzejewski T.M."/>
            <person name="Davidsen T.M."/>
            <person name="Wayne K.J."/>
            <person name="Tettelin H."/>
            <person name="Glass J.I."/>
            <person name="Rusch D."/>
            <person name="Podicherti R."/>
            <person name="Tsui H.-C.T."/>
            <person name="Winkler M.E."/>
        </authorList>
    </citation>
    <scope>NUCLEOTIDE SEQUENCE</scope>
</reference>
<evidence type="ECO:0000256" key="3">
    <source>
        <dbReference type="ARBA" id="ARBA00022475"/>
    </source>
</evidence>
<feature type="transmembrane region" description="Helical" evidence="7">
    <location>
        <begin position="293"/>
        <end position="319"/>
    </location>
</feature>
<evidence type="ECO:0000256" key="6">
    <source>
        <dbReference type="ARBA" id="ARBA00023136"/>
    </source>
</evidence>
<dbReference type="GO" id="GO:0005886">
    <property type="term" value="C:plasma membrane"/>
    <property type="evidence" value="ECO:0007669"/>
    <property type="project" value="UniProtKB-SubCell"/>
</dbReference>
<dbReference type="GO" id="GO:0055085">
    <property type="term" value="P:transmembrane transport"/>
    <property type="evidence" value="ECO:0007669"/>
    <property type="project" value="InterPro"/>
</dbReference>
<evidence type="ECO:0000256" key="2">
    <source>
        <dbReference type="ARBA" id="ARBA00022448"/>
    </source>
</evidence>
<feature type="transmembrane region" description="Helical" evidence="7">
    <location>
        <begin position="19"/>
        <end position="37"/>
    </location>
</feature>
<keyword evidence="3" id="KW-1003">Cell membrane</keyword>
<dbReference type="SUPFAM" id="SSF161098">
    <property type="entry name" value="MetI-like"/>
    <property type="match status" value="1"/>
</dbReference>
<dbReference type="Pfam" id="PF00528">
    <property type="entry name" value="BPD_transp_1"/>
    <property type="match status" value="1"/>
</dbReference>
<dbReference type="PANTHER" id="PTHR30465:SF0">
    <property type="entry name" value="OLIGOPEPTIDE TRANSPORT SYSTEM PERMEASE PROTEIN APPB"/>
    <property type="match status" value="1"/>
</dbReference>
<evidence type="ECO:0000256" key="1">
    <source>
        <dbReference type="ARBA" id="ARBA00004651"/>
    </source>
</evidence>
<name>A0A381UNB9_9ZZZZ</name>
<keyword evidence="4 7" id="KW-0812">Transmembrane</keyword>
<dbReference type="Pfam" id="PF19300">
    <property type="entry name" value="BPD_transp_1_N"/>
    <property type="match status" value="1"/>
</dbReference>
<evidence type="ECO:0000256" key="4">
    <source>
        <dbReference type="ARBA" id="ARBA00022692"/>
    </source>
</evidence>
<keyword evidence="2" id="KW-0813">Transport</keyword>
<dbReference type="AlphaFoldDB" id="A0A381UNB9"/>
<proteinExistence type="predicted"/>
<sequence length="325" mass="36986">MTVEPIVINFILRNLWQRIILLIFISIISHAIVHLAPGEPALVDPSNPRMKPEDIQRIRAAFHLDEPLHIQYVYWVRDLFTGELKSFKDNQPVMGKIWEKFLNSLPLFLIATFITWCLAFPIGIRAAVFRDSSFDRSSTFISYALISIPGFFLSYLLIIFMVKTFNVPVLGMRTFGLEGATFLFQSMDRIWHLTIPALMSAIAGTAVLSRYVRSQMLEVIHQDYMRTARAKGLPEDQVIYRHGLRNALLPFITMFGLTIPGLIGGSVIFEQIFSWPGMGRLGYEAILARDFPIILTLNFMTAILVLVGTLVSDILYAVVDPRIKF</sequence>
<keyword evidence="6 7" id="KW-0472">Membrane</keyword>
<evidence type="ECO:0000313" key="9">
    <source>
        <dbReference type="EMBL" id="SVA28827.1"/>
    </source>
</evidence>
<feature type="transmembrane region" description="Helical" evidence="7">
    <location>
        <begin position="107"/>
        <end position="128"/>
    </location>
</feature>
<dbReference type="PROSITE" id="PS50928">
    <property type="entry name" value="ABC_TM1"/>
    <property type="match status" value="1"/>
</dbReference>
<protein>
    <recommendedName>
        <fullName evidence="8">ABC transmembrane type-1 domain-containing protein</fullName>
    </recommendedName>
</protein>
<comment type="subcellular location">
    <subcellularLocation>
        <location evidence="1">Cell membrane</location>
        <topology evidence="1">Multi-pass membrane protein</topology>
    </subcellularLocation>
</comment>
<dbReference type="EMBL" id="UINC01006651">
    <property type="protein sequence ID" value="SVA28827.1"/>
    <property type="molecule type" value="Genomic_DNA"/>
</dbReference>
<dbReference type="CDD" id="cd06261">
    <property type="entry name" value="TM_PBP2"/>
    <property type="match status" value="1"/>
</dbReference>
<keyword evidence="5 7" id="KW-1133">Transmembrane helix</keyword>
<gene>
    <name evidence="9" type="ORF">METZ01_LOCUS81681</name>
</gene>
<dbReference type="InterPro" id="IPR000515">
    <property type="entry name" value="MetI-like"/>
</dbReference>
<dbReference type="InterPro" id="IPR045621">
    <property type="entry name" value="BPD_transp_1_N"/>
</dbReference>
<feature type="transmembrane region" description="Helical" evidence="7">
    <location>
        <begin position="247"/>
        <end position="273"/>
    </location>
</feature>
<dbReference type="InterPro" id="IPR035906">
    <property type="entry name" value="MetI-like_sf"/>
</dbReference>